<comment type="similarity">
    <text evidence="3">Belongs to the cyclophilin-type PPIase family. PPIase D subfamily.</text>
</comment>
<keyword evidence="7 10" id="KW-0802">TPR repeat</keyword>
<evidence type="ECO:0000256" key="1">
    <source>
        <dbReference type="ARBA" id="ARBA00000971"/>
    </source>
</evidence>
<name>A0A9N9FM93_9GLOM</name>
<evidence type="ECO:0000256" key="3">
    <source>
        <dbReference type="ARBA" id="ARBA00010898"/>
    </source>
</evidence>
<dbReference type="GO" id="GO:0005737">
    <property type="term" value="C:cytoplasm"/>
    <property type="evidence" value="ECO:0007669"/>
    <property type="project" value="UniProtKB-SubCell"/>
</dbReference>
<dbReference type="Pfam" id="PF00160">
    <property type="entry name" value="Pro_isomerase"/>
    <property type="match status" value="1"/>
</dbReference>
<dbReference type="PROSITE" id="PS00170">
    <property type="entry name" value="CSA_PPIASE_1"/>
    <property type="match status" value="1"/>
</dbReference>
<evidence type="ECO:0000256" key="8">
    <source>
        <dbReference type="ARBA" id="ARBA00023110"/>
    </source>
</evidence>
<comment type="catalytic activity">
    <reaction evidence="1">
        <text>[protein]-peptidylproline (omega=180) = [protein]-peptidylproline (omega=0)</text>
        <dbReference type="Rhea" id="RHEA:16237"/>
        <dbReference type="Rhea" id="RHEA-COMP:10747"/>
        <dbReference type="Rhea" id="RHEA-COMP:10748"/>
        <dbReference type="ChEBI" id="CHEBI:83833"/>
        <dbReference type="ChEBI" id="CHEBI:83834"/>
        <dbReference type="EC" id="5.2.1.8"/>
    </reaction>
</comment>
<dbReference type="PROSITE" id="PS50005">
    <property type="entry name" value="TPR"/>
    <property type="match status" value="2"/>
</dbReference>
<dbReference type="PANTHER" id="PTHR11071">
    <property type="entry name" value="PEPTIDYL-PROLYL CIS-TRANS ISOMERASE"/>
    <property type="match status" value="1"/>
</dbReference>
<dbReference type="InterPro" id="IPR002130">
    <property type="entry name" value="Cyclophilin-type_PPIase_dom"/>
</dbReference>
<dbReference type="InterPro" id="IPR020892">
    <property type="entry name" value="Cyclophilin-type_PPIase_CS"/>
</dbReference>
<dbReference type="GO" id="GO:0042026">
    <property type="term" value="P:protein refolding"/>
    <property type="evidence" value="ECO:0007669"/>
    <property type="project" value="UniProtKB-ARBA"/>
</dbReference>
<dbReference type="InterPro" id="IPR019734">
    <property type="entry name" value="TPR_rpt"/>
</dbReference>
<keyword evidence="5" id="KW-0963">Cytoplasm</keyword>
<dbReference type="SMART" id="SM00028">
    <property type="entry name" value="TPR"/>
    <property type="match status" value="2"/>
</dbReference>
<comment type="subcellular location">
    <subcellularLocation>
        <location evidence="2">Cytoplasm</location>
    </subcellularLocation>
</comment>
<dbReference type="GO" id="GO:0016018">
    <property type="term" value="F:cyclosporin A binding"/>
    <property type="evidence" value="ECO:0007669"/>
    <property type="project" value="TreeGrafter"/>
</dbReference>
<dbReference type="EC" id="5.2.1.8" evidence="4"/>
<dbReference type="PROSITE" id="PS50293">
    <property type="entry name" value="TPR_REGION"/>
    <property type="match status" value="1"/>
</dbReference>
<reference evidence="12" key="1">
    <citation type="submission" date="2021-06" db="EMBL/GenBank/DDBJ databases">
        <authorList>
            <person name="Kallberg Y."/>
            <person name="Tangrot J."/>
            <person name="Rosling A."/>
        </authorList>
    </citation>
    <scope>NUCLEOTIDE SEQUENCE</scope>
    <source>
        <strain evidence="12">BR232B</strain>
    </source>
</reference>
<keyword evidence="9" id="KW-0413">Isomerase</keyword>
<evidence type="ECO:0000256" key="7">
    <source>
        <dbReference type="ARBA" id="ARBA00022803"/>
    </source>
</evidence>
<evidence type="ECO:0000256" key="9">
    <source>
        <dbReference type="ARBA" id="ARBA00023235"/>
    </source>
</evidence>
<evidence type="ECO:0000313" key="13">
    <source>
        <dbReference type="Proteomes" id="UP000789739"/>
    </source>
</evidence>
<feature type="repeat" description="TPR" evidence="10">
    <location>
        <begin position="207"/>
        <end position="240"/>
    </location>
</feature>
<dbReference type="AlphaFoldDB" id="A0A9N9FM93"/>
<dbReference type="Proteomes" id="UP000789739">
    <property type="component" value="Unassembled WGS sequence"/>
</dbReference>
<dbReference type="CDD" id="cd01926">
    <property type="entry name" value="cyclophilin_ABH_like"/>
    <property type="match status" value="1"/>
</dbReference>
<keyword evidence="6" id="KW-0677">Repeat</keyword>
<dbReference type="OrthoDB" id="407558at2759"/>
<keyword evidence="13" id="KW-1185">Reference proteome</keyword>
<dbReference type="SUPFAM" id="SSF50891">
    <property type="entry name" value="Cyclophilin-like"/>
    <property type="match status" value="1"/>
</dbReference>
<dbReference type="SUPFAM" id="SSF48452">
    <property type="entry name" value="TPR-like"/>
    <property type="match status" value="1"/>
</dbReference>
<evidence type="ECO:0000256" key="10">
    <source>
        <dbReference type="PROSITE-ProRule" id="PRU00339"/>
    </source>
</evidence>
<dbReference type="FunFam" id="2.40.100.10:FF:000009">
    <property type="entry name" value="Peptidyl-prolyl cis-trans isomerase D"/>
    <property type="match status" value="1"/>
</dbReference>
<evidence type="ECO:0000256" key="4">
    <source>
        <dbReference type="ARBA" id="ARBA00013194"/>
    </source>
</evidence>
<evidence type="ECO:0000259" key="11">
    <source>
        <dbReference type="PROSITE" id="PS50072"/>
    </source>
</evidence>
<dbReference type="EMBL" id="CAJVPI010000501">
    <property type="protein sequence ID" value="CAG8542960.1"/>
    <property type="molecule type" value="Genomic_DNA"/>
</dbReference>
<organism evidence="12 13">
    <name type="scientific">Paraglomus brasilianum</name>
    <dbReference type="NCBI Taxonomy" id="144538"/>
    <lineage>
        <taxon>Eukaryota</taxon>
        <taxon>Fungi</taxon>
        <taxon>Fungi incertae sedis</taxon>
        <taxon>Mucoromycota</taxon>
        <taxon>Glomeromycotina</taxon>
        <taxon>Glomeromycetes</taxon>
        <taxon>Paraglomerales</taxon>
        <taxon>Paraglomeraceae</taxon>
        <taxon>Paraglomus</taxon>
    </lineage>
</organism>
<dbReference type="PRINTS" id="PR00153">
    <property type="entry name" value="CSAPPISMRASE"/>
</dbReference>
<evidence type="ECO:0000256" key="2">
    <source>
        <dbReference type="ARBA" id="ARBA00004496"/>
    </source>
</evidence>
<evidence type="ECO:0000256" key="5">
    <source>
        <dbReference type="ARBA" id="ARBA00022490"/>
    </source>
</evidence>
<evidence type="ECO:0000313" key="12">
    <source>
        <dbReference type="EMBL" id="CAG8542960.1"/>
    </source>
</evidence>
<dbReference type="InterPro" id="IPR011990">
    <property type="entry name" value="TPR-like_helical_dom_sf"/>
</dbReference>
<keyword evidence="8" id="KW-0697">Rotamase</keyword>
<dbReference type="Gene3D" id="2.40.100.10">
    <property type="entry name" value="Cyclophilin-like"/>
    <property type="match status" value="1"/>
</dbReference>
<gene>
    <name evidence="12" type="ORF">PBRASI_LOCUS4683</name>
</gene>
<dbReference type="Pfam" id="PF00515">
    <property type="entry name" value="TPR_1"/>
    <property type="match status" value="1"/>
</dbReference>
<dbReference type="FunFam" id="1.25.40.10:FF:000029">
    <property type="entry name" value="peptidyl-prolyl cis-trans isomerase D"/>
    <property type="match status" value="1"/>
</dbReference>
<evidence type="ECO:0000256" key="6">
    <source>
        <dbReference type="ARBA" id="ARBA00022737"/>
    </source>
</evidence>
<dbReference type="GO" id="GO:0003755">
    <property type="term" value="F:peptidyl-prolyl cis-trans isomerase activity"/>
    <property type="evidence" value="ECO:0007669"/>
    <property type="project" value="UniProtKB-KW"/>
</dbReference>
<dbReference type="PANTHER" id="PTHR11071:SF561">
    <property type="entry name" value="PEPTIDYL-PROLYL CIS-TRANS ISOMERASE D-RELATED"/>
    <property type="match status" value="1"/>
</dbReference>
<dbReference type="InterPro" id="IPR029000">
    <property type="entry name" value="Cyclophilin-like_dom_sf"/>
</dbReference>
<sequence length="361" mass="39599">MPVRTFFDIDIGGKRAGRIVFELYNEQVPKTAENFRALCTGEKGVGKLGKPLHYKGSSFHRIIKGFMCQGGDFTAGNGTGGESIYGEKFEDEAFVFKHDRTFLLSMANAGADTNGSQFFITTAKTPHLDDKHVIFGKVIKGKNIVRKMENVTTTDDRPVDDVIIADCGELKEGEDDGVLPPADGDVYEDAPEDAEGELETQQIFSIASSVKTIGSDYFKKGDYATAAEKYTKAIRYINELSGGEDESLTTQYNSLKISCYLNKAAAELKLPDYEAVEKGTSTVLEMDGLTDTDKAKALYRLGVARGKLGKTDEALQNLEEAQKLSPNDPGIAKEIAIVKKRVAELKAKEKQMYSKMFSALK</sequence>
<comment type="caution">
    <text evidence="12">The sequence shown here is derived from an EMBL/GenBank/DDBJ whole genome shotgun (WGS) entry which is preliminary data.</text>
</comment>
<protein>
    <recommendedName>
        <fullName evidence="4">peptidylprolyl isomerase</fullName>
        <ecNumber evidence="4">5.2.1.8</ecNumber>
    </recommendedName>
</protein>
<dbReference type="PROSITE" id="PS50072">
    <property type="entry name" value="CSA_PPIASE_2"/>
    <property type="match status" value="1"/>
</dbReference>
<feature type="domain" description="PPIase cyclophilin-type" evidence="11">
    <location>
        <begin position="6"/>
        <end position="169"/>
    </location>
</feature>
<accession>A0A9N9FM93</accession>
<dbReference type="Gene3D" id="1.25.40.10">
    <property type="entry name" value="Tetratricopeptide repeat domain"/>
    <property type="match status" value="1"/>
</dbReference>
<feature type="repeat" description="TPR" evidence="10">
    <location>
        <begin position="295"/>
        <end position="328"/>
    </location>
</feature>
<proteinExistence type="inferred from homology"/>